<dbReference type="PANTHER" id="PTHR30231">
    <property type="entry name" value="DNA POLYMERASE III SUBUNIT EPSILON"/>
    <property type="match status" value="1"/>
</dbReference>
<keyword evidence="2" id="KW-0540">Nuclease</keyword>
<gene>
    <name evidence="2" type="ORF">V757_05320</name>
</gene>
<dbReference type="EMBL" id="AYSV01000070">
    <property type="protein sequence ID" value="ETD72289.1"/>
    <property type="molecule type" value="Genomic_DNA"/>
</dbReference>
<dbReference type="GO" id="GO:0008408">
    <property type="term" value="F:3'-5' exonuclease activity"/>
    <property type="evidence" value="ECO:0007669"/>
    <property type="project" value="TreeGrafter"/>
</dbReference>
<dbReference type="SUPFAM" id="SSF53098">
    <property type="entry name" value="Ribonuclease H-like"/>
    <property type="match status" value="1"/>
</dbReference>
<dbReference type="SMART" id="SM00479">
    <property type="entry name" value="EXOIII"/>
    <property type="match status" value="1"/>
</dbReference>
<dbReference type="PANTHER" id="PTHR30231:SF7">
    <property type="entry name" value="BLR4117 PROTEIN"/>
    <property type="match status" value="1"/>
</dbReference>
<dbReference type="RefSeq" id="WP_023950489.1">
    <property type="nucleotide sequence ID" value="NZ_AYSV01000070.1"/>
</dbReference>
<keyword evidence="2" id="KW-0378">Hydrolase</keyword>
<dbReference type="CDD" id="cd06127">
    <property type="entry name" value="DEDDh"/>
    <property type="match status" value="1"/>
</dbReference>
<keyword evidence="2" id="KW-0269">Exonuclease</keyword>
<dbReference type="Pfam" id="PF00929">
    <property type="entry name" value="RNase_T"/>
    <property type="match status" value="1"/>
</dbReference>
<keyword evidence="3" id="KW-1185">Reference proteome</keyword>
<dbReference type="GO" id="GO:0006259">
    <property type="term" value="P:DNA metabolic process"/>
    <property type="evidence" value="ECO:0007669"/>
    <property type="project" value="UniProtKB-ARBA"/>
</dbReference>
<name>V8G6X5_9BURK</name>
<feature type="domain" description="Exonuclease" evidence="1">
    <location>
        <begin position="44"/>
        <end position="215"/>
    </location>
</feature>
<protein>
    <submittedName>
        <fullName evidence="2">Exonuclease</fullName>
    </submittedName>
</protein>
<evidence type="ECO:0000259" key="1">
    <source>
        <dbReference type="SMART" id="SM00479"/>
    </source>
</evidence>
<accession>V8G6X5</accession>
<dbReference type="OrthoDB" id="5497329at2"/>
<dbReference type="GO" id="GO:0005829">
    <property type="term" value="C:cytosol"/>
    <property type="evidence" value="ECO:0007669"/>
    <property type="project" value="TreeGrafter"/>
</dbReference>
<evidence type="ECO:0000313" key="2">
    <source>
        <dbReference type="EMBL" id="ETD72289.1"/>
    </source>
</evidence>
<dbReference type="InterPro" id="IPR013520">
    <property type="entry name" value="Ribonucl_H"/>
</dbReference>
<dbReference type="Proteomes" id="UP000018766">
    <property type="component" value="Unassembled WGS sequence"/>
</dbReference>
<organism evidence="2 3">
    <name type="scientific">Pelistega indica</name>
    <dbReference type="NCBI Taxonomy" id="1414851"/>
    <lineage>
        <taxon>Bacteria</taxon>
        <taxon>Pseudomonadati</taxon>
        <taxon>Pseudomonadota</taxon>
        <taxon>Betaproteobacteria</taxon>
        <taxon>Burkholderiales</taxon>
        <taxon>Alcaligenaceae</taxon>
        <taxon>Pelistega</taxon>
    </lineage>
</organism>
<dbReference type="InterPro" id="IPR012337">
    <property type="entry name" value="RNaseH-like_sf"/>
</dbReference>
<evidence type="ECO:0000313" key="3">
    <source>
        <dbReference type="Proteomes" id="UP000018766"/>
    </source>
</evidence>
<dbReference type="AlphaFoldDB" id="V8G6X5"/>
<dbReference type="Gene3D" id="3.30.420.10">
    <property type="entry name" value="Ribonuclease H-like superfamily/Ribonuclease H"/>
    <property type="match status" value="1"/>
</dbReference>
<comment type="caution">
    <text evidence="2">The sequence shown here is derived from an EMBL/GenBank/DDBJ whole genome shotgun (WGS) entry which is preliminary data.</text>
</comment>
<dbReference type="GO" id="GO:0003676">
    <property type="term" value="F:nucleic acid binding"/>
    <property type="evidence" value="ECO:0007669"/>
    <property type="project" value="InterPro"/>
</dbReference>
<dbReference type="InterPro" id="IPR036397">
    <property type="entry name" value="RNaseH_sf"/>
</dbReference>
<proteinExistence type="predicted"/>
<reference evidence="2 3" key="1">
    <citation type="submission" date="2013-11" db="EMBL/GenBank/DDBJ databases">
        <title>Genomic analysis of Pelistega sp. HM-7.</title>
        <authorList>
            <person name="Kumbhare S.V."/>
            <person name="Shetty S.A."/>
            <person name="Sharma O."/>
            <person name="Dhotre D.P."/>
        </authorList>
    </citation>
    <scope>NUCLEOTIDE SEQUENCE [LARGE SCALE GENOMIC DNA]</scope>
    <source>
        <strain evidence="2 3">HM-7</strain>
    </source>
</reference>
<sequence>MSLPRFIKSFFNPSPVIDEHIQQRLERWKALPEPDLAQPFTNIKFIILDVETSGFSLRKDQLIAIGACQLINGKIPLSQTLDVILRQEQSSSKKNILIHRISRQAQLNGIDPAEALMQFLEFIGKQPLVAFYVGFDKPMLNKALKKYLGIDLNNRTWLDIAFVAPLFFPEHARQHRNLDYWMNLFAIQNSNRHKAISDAIATAQVMQVIMKSAPENLKITELKRMEAKAMRIHQELHGQK</sequence>